<feature type="chain" id="PRO_5003888313" evidence="1">
    <location>
        <begin position="21"/>
        <end position="161"/>
    </location>
</feature>
<evidence type="ECO:0000313" key="2">
    <source>
        <dbReference type="EMBL" id="EKM51468.1"/>
    </source>
</evidence>
<dbReference type="HOGENOM" id="CLU_1602752_0_0_1"/>
<dbReference type="OrthoDB" id="3208773at2759"/>
<dbReference type="AlphaFoldDB" id="K5VJF3"/>
<dbReference type="RefSeq" id="XP_007400607.1">
    <property type="nucleotide sequence ID" value="XM_007400545.1"/>
</dbReference>
<dbReference type="EMBL" id="JH930477">
    <property type="protein sequence ID" value="EKM51468.1"/>
    <property type="molecule type" value="Genomic_DNA"/>
</dbReference>
<sequence length="161" mass="16775">MFASVAAIALFAILAISADASPWQARSTSPRDNSFGRRTLPGGDCQCPADLNGDSGVLINFFSGYQCAYAGGACTWNDNTGALQNTDQTNCPTNAPCSTDTSCSCPTDNNGDTGDLINQFTDYQCAYPNGACLWNIDGTLRNTGQANCPSNAPCQQSGSDS</sequence>
<dbReference type="InParanoid" id="K5VJF3"/>
<accession>K5VJF3</accession>
<dbReference type="KEGG" id="pco:PHACADRAFT_152228"/>
<reference evidence="2 3" key="1">
    <citation type="journal article" date="2012" name="BMC Genomics">
        <title>Comparative genomics of the white-rot fungi, Phanerochaete carnosa and P. chrysosporium, to elucidate the genetic basis of the distinct wood types they colonize.</title>
        <authorList>
            <person name="Suzuki H."/>
            <person name="MacDonald J."/>
            <person name="Syed K."/>
            <person name="Salamov A."/>
            <person name="Hori C."/>
            <person name="Aerts A."/>
            <person name="Henrissat B."/>
            <person name="Wiebenga A."/>
            <person name="vanKuyk P.A."/>
            <person name="Barry K."/>
            <person name="Lindquist E."/>
            <person name="LaButti K."/>
            <person name="Lapidus A."/>
            <person name="Lucas S."/>
            <person name="Coutinho P."/>
            <person name="Gong Y."/>
            <person name="Samejima M."/>
            <person name="Mahadevan R."/>
            <person name="Abou-Zaid M."/>
            <person name="de Vries R.P."/>
            <person name="Igarashi K."/>
            <person name="Yadav J.S."/>
            <person name="Grigoriev I.V."/>
            <person name="Master E.R."/>
        </authorList>
    </citation>
    <scope>NUCLEOTIDE SEQUENCE [LARGE SCALE GENOMIC DNA]</scope>
    <source>
        <strain evidence="2 3">HHB-10118-sp</strain>
    </source>
</reference>
<name>K5VJF3_PHACS</name>
<gene>
    <name evidence="2" type="ORF">PHACADRAFT_152228</name>
</gene>
<proteinExistence type="predicted"/>
<dbReference type="GeneID" id="18908900"/>
<keyword evidence="1" id="KW-0732">Signal</keyword>
<protein>
    <submittedName>
        <fullName evidence="2">Uncharacterized protein</fullName>
    </submittedName>
</protein>
<evidence type="ECO:0000256" key="1">
    <source>
        <dbReference type="SAM" id="SignalP"/>
    </source>
</evidence>
<keyword evidence="3" id="KW-1185">Reference proteome</keyword>
<dbReference type="Proteomes" id="UP000008370">
    <property type="component" value="Unassembled WGS sequence"/>
</dbReference>
<feature type="signal peptide" evidence="1">
    <location>
        <begin position="1"/>
        <end position="20"/>
    </location>
</feature>
<evidence type="ECO:0000313" key="3">
    <source>
        <dbReference type="Proteomes" id="UP000008370"/>
    </source>
</evidence>
<organism evidence="2 3">
    <name type="scientific">Phanerochaete carnosa (strain HHB-10118-sp)</name>
    <name type="common">White-rot fungus</name>
    <name type="synonym">Peniophora carnosa</name>
    <dbReference type="NCBI Taxonomy" id="650164"/>
    <lineage>
        <taxon>Eukaryota</taxon>
        <taxon>Fungi</taxon>
        <taxon>Dikarya</taxon>
        <taxon>Basidiomycota</taxon>
        <taxon>Agaricomycotina</taxon>
        <taxon>Agaricomycetes</taxon>
        <taxon>Polyporales</taxon>
        <taxon>Phanerochaetaceae</taxon>
        <taxon>Phanerochaete</taxon>
    </lineage>
</organism>